<reference evidence="3 4" key="2">
    <citation type="submission" date="2015-02" db="EMBL/GenBank/DDBJ databases">
        <title>The complete genome of Sphingomonas hengshuiensis sp. WHSC-8 isolated from soil of Hengshui Lake.</title>
        <authorList>
            <person name="Wei S."/>
            <person name="Guo J."/>
            <person name="Su C."/>
            <person name="Wu R."/>
            <person name="Zhang Z."/>
            <person name="Liang K."/>
            <person name="Li H."/>
            <person name="Wang T."/>
            <person name="Liu H."/>
            <person name="Zhang C."/>
            <person name="Li Z."/>
            <person name="Wang Q."/>
            <person name="Meng J."/>
        </authorList>
    </citation>
    <scope>NUCLEOTIDE SEQUENCE [LARGE SCALE GENOMIC DNA]</scope>
    <source>
        <strain evidence="3 4">WHSC-8</strain>
    </source>
</reference>
<gene>
    <name evidence="3" type="ORF">TS85_09470</name>
</gene>
<dbReference type="RefSeq" id="WP_044331833.1">
    <property type="nucleotide sequence ID" value="NZ_CP010836.1"/>
</dbReference>
<sequence length="93" mass="10794">MDPREMLVAIVIVVTIGSILRARYGRYDRRSRRDRTELPQQGSSAADLAENARLRDELRALRERVQVLERVVTDSETSSVRLDREIESLRDLK</sequence>
<keyword evidence="4" id="KW-1185">Reference proteome</keyword>
<keyword evidence="2" id="KW-1133">Transmembrane helix</keyword>
<reference evidence="3 4" key="1">
    <citation type="journal article" date="2015" name="Int. J. Syst. Evol. Microbiol.">
        <title>Sphingomonas hengshuiensis sp. nov., isolated from lake wetland.</title>
        <authorList>
            <person name="Wei S."/>
            <person name="Wang T."/>
            <person name="Liu H."/>
            <person name="Zhang C."/>
            <person name="Guo J."/>
            <person name="Wang Q."/>
            <person name="Liang K."/>
            <person name="Zhang Z."/>
        </authorList>
    </citation>
    <scope>NUCLEOTIDE SEQUENCE [LARGE SCALE GENOMIC DNA]</scope>
    <source>
        <strain evidence="3 4">WHSC-8</strain>
    </source>
</reference>
<name>A0A7U4J816_9SPHN</name>
<feature type="coiled-coil region" evidence="1">
    <location>
        <begin position="44"/>
        <end position="71"/>
    </location>
</feature>
<dbReference type="AlphaFoldDB" id="A0A7U4J816"/>
<protein>
    <submittedName>
        <fullName evidence="3">Uncharacterized protein</fullName>
    </submittedName>
</protein>
<accession>A0A7U4J816</accession>
<evidence type="ECO:0000313" key="3">
    <source>
        <dbReference type="EMBL" id="AJP71966.1"/>
    </source>
</evidence>
<keyword evidence="2" id="KW-0812">Transmembrane</keyword>
<keyword evidence="2" id="KW-0472">Membrane</keyword>
<organism evidence="3 4">
    <name type="scientific">Sphingomonas hengshuiensis</name>
    <dbReference type="NCBI Taxonomy" id="1609977"/>
    <lineage>
        <taxon>Bacteria</taxon>
        <taxon>Pseudomonadati</taxon>
        <taxon>Pseudomonadota</taxon>
        <taxon>Alphaproteobacteria</taxon>
        <taxon>Sphingomonadales</taxon>
        <taxon>Sphingomonadaceae</taxon>
        <taxon>Sphingomonas</taxon>
    </lineage>
</organism>
<dbReference type="EMBL" id="CP010836">
    <property type="protein sequence ID" value="AJP71966.1"/>
    <property type="molecule type" value="Genomic_DNA"/>
</dbReference>
<dbReference type="KEGG" id="sphi:TS85_09470"/>
<dbReference type="Proteomes" id="UP000032300">
    <property type="component" value="Chromosome"/>
</dbReference>
<proteinExistence type="predicted"/>
<evidence type="ECO:0000313" key="4">
    <source>
        <dbReference type="Proteomes" id="UP000032300"/>
    </source>
</evidence>
<feature type="transmembrane region" description="Helical" evidence="2">
    <location>
        <begin position="6"/>
        <end position="24"/>
    </location>
</feature>
<evidence type="ECO:0000256" key="2">
    <source>
        <dbReference type="SAM" id="Phobius"/>
    </source>
</evidence>
<keyword evidence="1" id="KW-0175">Coiled coil</keyword>
<evidence type="ECO:0000256" key="1">
    <source>
        <dbReference type="SAM" id="Coils"/>
    </source>
</evidence>